<dbReference type="NCBIfam" id="TIGR01826">
    <property type="entry name" value="CofD_related"/>
    <property type="match status" value="1"/>
</dbReference>
<dbReference type="AlphaFoldDB" id="A0A0F9NZI0"/>
<dbReference type="PANTHER" id="PTHR30135">
    <property type="entry name" value="UNCHARACTERIZED PROTEIN YVCK-RELATED"/>
    <property type="match status" value="1"/>
</dbReference>
<dbReference type="HAMAP" id="MF_00973">
    <property type="entry name" value="Gluconeogen_factor"/>
    <property type="match status" value="1"/>
</dbReference>
<dbReference type="InterPro" id="IPR038136">
    <property type="entry name" value="CofD-like_dom_sf"/>
</dbReference>
<reference evidence="2" key="1">
    <citation type="journal article" date="2015" name="Nature">
        <title>Complex archaea that bridge the gap between prokaryotes and eukaryotes.</title>
        <authorList>
            <person name="Spang A."/>
            <person name="Saw J.H."/>
            <person name="Jorgensen S.L."/>
            <person name="Zaremba-Niedzwiedzka K."/>
            <person name="Martijn J."/>
            <person name="Lind A.E."/>
            <person name="van Eijk R."/>
            <person name="Schleper C."/>
            <person name="Guy L."/>
            <person name="Ettema T.J."/>
        </authorList>
    </citation>
    <scope>NUCLEOTIDE SEQUENCE</scope>
</reference>
<gene>
    <name evidence="2" type="ORF">LCGC14_0964950</name>
</gene>
<comment type="caution">
    <text evidence="2">The sequence shown here is derived from an EMBL/GenBank/DDBJ whole genome shotgun (WGS) entry which is preliminary data.</text>
</comment>
<evidence type="ECO:0000313" key="2">
    <source>
        <dbReference type="EMBL" id="KKN17537.1"/>
    </source>
</evidence>
<dbReference type="GO" id="GO:0043743">
    <property type="term" value="F:LPPG:FO 2-phospho-L-lactate transferase activity"/>
    <property type="evidence" value="ECO:0007669"/>
    <property type="project" value="InterPro"/>
</dbReference>
<dbReference type="SUPFAM" id="SSF142338">
    <property type="entry name" value="CofD-like"/>
    <property type="match status" value="1"/>
</dbReference>
<dbReference type="EMBL" id="LAZR01003510">
    <property type="protein sequence ID" value="KKN17537.1"/>
    <property type="molecule type" value="Genomic_DNA"/>
</dbReference>
<evidence type="ECO:0008006" key="3">
    <source>
        <dbReference type="Google" id="ProtNLM"/>
    </source>
</evidence>
<name>A0A0F9NZI0_9ZZZZ</name>
<proteinExistence type="inferred from homology"/>
<dbReference type="Gene3D" id="3.40.50.10680">
    <property type="entry name" value="CofD-like domains"/>
    <property type="match status" value="1"/>
</dbReference>
<dbReference type="Pfam" id="PF01933">
    <property type="entry name" value="CofD"/>
    <property type="match status" value="1"/>
</dbReference>
<evidence type="ECO:0000256" key="1">
    <source>
        <dbReference type="ARBA" id="ARBA00022490"/>
    </source>
</evidence>
<accession>A0A0F9NZI0</accession>
<sequence length="310" mass="32764">MTNIVAIGGGTGLSTLLRGLKHHTEHLTAIVTIADDGGSSGRLRAALDMPPAGDARKCLVALSRAEPLMAELLDYRFQGASSLNGHSLGNLLLAALYQMRGGFREGLAAAAELLAIQGQVVPVSDQNGLTLLGETVMGGVVRGESAVGHAPGGLRRVWLEPPDARASDTATEAVRQADLIVIGPGSLYTSIIPNFLVWGLSQAVNISKAPTVFVCNVATQPHETDGHSVAAHLGAFWRHSGVGLSHVVINSNRQELPEGCGQEPVEATLEIEGYSGELIYCDVVDPRFPTRHDPERLAKVLMELPSIPMR</sequence>
<keyword evidence="1" id="KW-0963">Cytoplasm</keyword>
<organism evidence="2">
    <name type="scientific">marine sediment metagenome</name>
    <dbReference type="NCBI Taxonomy" id="412755"/>
    <lineage>
        <taxon>unclassified sequences</taxon>
        <taxon>metagenomes</taxon>
        <taxon>ecological metagenomes</taxon>
    </lineage>
</organism>
<protein>
    <recommendedName>
        <fullName evidence="3">Gluconeogenesis factor</fullName>
    </recommendedName>
</protein>
<dbReference type="InterPro" id="IPR002882">
    <property type="entry name" value="CofD"/>
</dbReference>
<dbReference type="InterPro" id="IPR010119">
    <property type="entry name" value="Gluconeogen_factor"/>
</dbReference>
<dbReference type="PANTHER" id="PTHR30135:SF3">
    <property type="entry name" value="GLUCONEOGENESIS FACTOR-RELATED"/>
    <property type="match status" value="1"/>
</dbReference>
<dbReference type="CDD" id="cd07187">
    <property type="entry name" value="YvcK_like"/>
    <property type="match status" value="1"/>
</dbReference>